<evidence type="ECO:0000313" key="2">
    <source>
        <dbReference type="EMBL" id="GES73881.1"/>
    </source>
</evidence>
<proteinExistence type="predicted"/>
<gene>
    <name evidence="2" type="ORF">RCL2_000138800</name>
</gene>
<reference evidence="2" key="1">
    <citation type="submission" date="2019-10" db="EMBL/GenBank/DDBJ databases">
        <title>Conservation and host-specific expression of non-tandemly repeated heterogenous ribosome RNA gene in arbuscular mycorrhizal fungi.</title>
        <authorList>
            <person name="Maeda T."/>
            <person name="Kobayashi Y."/>
            <person name="Nakagawa T."/>
            <person name="Ezawa T."/>
            <person name="Yamaguchi K."/>
            <person name="Bino T."/>
            <person name="Nishimoto Y."/>
            <person name="Shigenobu S."/>
            <person name="Kawaguchi M."/>
        </authorList>
    </citation>
    <scope>NUCLEOTIDE SEQUENCE</scope>
    <source>
        <strain evidence="2">HR1</strain>
    </source>
</reference>
<organism evidence="2 3">
    <name type="scientific">Rhizophagus clarus</name>
    <dbReference type="NCBI Taxonomy" id="94130"/>
    <lineage>
        <taxon>Eukaryota</taxon>
        <taxon>Fungi</taxon>
        <taxon>Fungi incertae sedis</taxon>
        <taxon>Mucoromycota</taxon>
        <taxon>Glomeromycotina</taxon>
        <taxon>Glomeromycetes</taxon>
        <taxon>Glomerales</taxon>
        <taxon>Glomeraceae</taxon>
        <taxon>Rhizophagus</taxon>
    </lineage>
</organism>
<keyword evidence="1" id="KW-1133">Transmembrane helix</keyword>
<protein>
    <submittedName>
        <fullName evidence="2">Uncharacterized protein</fullName>
    </submittedName>
</protein>
<evidence type="ECO:0000256" key="1">
    <source>
        <dbReference type="SAM" id="Phobius"/>
    </source>
</evidence>
<keyword evidence="1" id="KW-0472">Membrane</keyword>
<dbReference type="AlphaFoldDB" id="A0A8H3QC81"/>
<name>A0A8H3QC81_9GLOM</name>
<sequence length="80" mass="9871">MTCVYRYCNNVFKSSGRPEPLNFSHHEVYYYLKTLNSYKFDFSFFYFFNNLLAFIFKIKVFIYQKENTTIRQIPSCQRIF</sequence>
<keyword evidence="1" id="KW-0812">Transmembrane</keyword>
<feature type="transmembrane region" description="Helical" evidence="1">
    <location>
        <begin position="44"/>
        <end position="62"/>
    </location>
</feature>
<dbReference type="EMBL" id="BLAL01000011">
    <property type="protein sequence ID" value="GES73881.1"/>
    <property type="molecule type" value="Genomic_DNA"/>
</dbReference>
<accession>A0A8H3QC81</accession>
<evidence type="ECO:0000313" key="3">
    <source>
        <dbReference type="Proteomes" id="UP000615446"/>
    </source>
</evidence>
<comment type="caution">
    <text evidence="2">The sequence shown here is derived from an EMBL/GenBank/DDBJ whole genome shotgun (WGS) entry which is preliminary data.</text>
</comment>
<dbReference type="Proteomes" id="UP000615446">
    <property type="component" value="Unassembled WGS sequence"/>
</dbReference>